<dbReference type="GO" id="GO:0046983">
    <property type="term" value="F:protein dimerization activity"/>
    <property type="evidence" value="ECO:0007669"/>
    <property type="project" value="InterPro"/>
</dbReference>
<feature type="compositionally biased region" description="Basic and acidic residues" evidence="1">
    <location>
        <begin position="721"/>
        <end position="733"/>
    </location>
</feature>
<gene>
    <name evidence="3" type="ORF">Tci_062108</name>
</gene>
<evidence type="ECO:0000313" key="3">
    <source>
        <dbReference type="EMBL" id="GEU90130.1"/>
    </source>
</evidence>
<reference evidence="3" key="1">
    <citation type="journal article" date="2019" name="Sci. Rep.">
        <title>Draft genome of Tanacetum cinerariifolium, the natural source of mosquito coil.</title>
        <authorList>
            <person name="Yamashiro T."/>
            <person name="Shiraishi A."/>
            <person name="Satake H."/>
            <person name="Nakayama K."/>
        </authorList>
    </citation>
    <scope>NUCLEOTIDE SEQUENCE</scope>
</reference>
<sequence length="748" mass="85070">FQVTPKVSHMHAVKRIFIYLKGQPKLGIWYPRDSLFDLEAFSDSDYVGASLDRKSTTGEYDDAAANCCGQFWQTATTRTLDNGETEITTTIDGKVKIVTEASVRRHLKLKDFDGISILPTIEIFEQLALMRFLKEKETMFPVLSRMAMDLISVHASSVASESAFSTSERVLSIRRTRLTPASLEMCMCLKDHLDAKKRKQDKCPLEIPLDFEEVVFDDEHTHLADDTLSCYKARLVVNGSTQMIITLLHQEFSMTDLGSLNFLGISMVHNSAWMFLSQHVDWAGCPTTRRSTSDYCVFLGNNLLSWSSKRQFTISRSSAEAEYRGVANAVAETCWLRNLLRELHTPLSTATLVYCDNVSAVYLSSNPVQHQRTKHIEIDIHFVRDLVFTGHIRVLHVPSHYQYADIFTKGLPTALFDEFRSSLSVRSSLAQTAGGYRVLALEEDLKQTKKVYGAAYTKLIIKVKKLEKTVKTSQARRKAKIVVSDMEVDLEDPFKQGRSMIEEINQDTEVTLVTHTQKNVHTYTRRRAVSTGSGGVSIASRMISTAKASVSTAGASMPVSTACMVDKGKGIMEESESYVTKTKRQQEQERLGHEVAVRLQEEFDKEERQIIARVHEATQSFSEEEWENIRARVKANEELTQRLQAEERNKYRSYTLKQLKKLSFDEIKELFEAIIRRIKNFIPMESEDDKTVSKLAEARSSKRDAEEELDQGRSKNQKIGESSESRNKDVDELSQEELRHLMIIVPEQ</sequence>
<dbReference type="AlphaFoldDB" id="A0A6L2NVB2"/>
<organism evidence="3">
    <name type="scientific">Tanacetum cinerariifolium</name>
    <name type="common">Dalmatian daisy</name>
    <name type="synonym">Chrysanthemum cinerariifolium</name>
    <dbReference type="NCBI Taxonomy" id="118510"/>
    <lineage>
        <taxon>Eukaryota</taxon>
        <taxon>Viridiplantae</taxon>
        <taxon>Streptophyta</taxon>
        <taxon>Embryophyta</taxon>
        <taxon>Tracheophyta</taxon>
        <taxon>Spermatophyta</taxon>
        <taxon>Magnoliopsida</taxon>
        <taxon>eudicotyledons</taxon>
        <taxon>Gunneridae</taxon>
        <taxon>Pentapetalae</taxon>
        <taxon>asterids</taxon>
        <taxon>campanulids</taxon>
        <taxon>Asterales</taxon>
        <taxon>Asteraceae</taxon>
        <taxon>Asteroideae</taxon>
        <taxon>Anthemideae</taxon>
        <taxon>Anthemidinae</taxon>
        <taxon>Tanacetum</taxon>
    </lineage>
</organism>
<comment type="caution">
    <text evidence="3">The sequence shown here is derived from an EMBL/GenBank/DDBJ whole genome shotgun (WGS) entry which is preliminary data.</text>
</comment>
<dbReference type="PANTHER" id="PTHR11439:SF524">
    <property type="entry name" value="RNA-DIRECTED DNA POLYMERASE, PROTEIN KINASE RLK-PELLE-DLSV FAMILY"/>
    <property type="match status" value="1"/>
</dbReference>
<evidence type="ECO:0000256" key="1">
    <source>
        <dbReference type="SAM" id="MobiDB-lite"/>
    </source>
</evidence>
<dbReference type="Pfam" id="PF05699">
    <property type="entry name" value="Dimer_Tnp_hAT"/>
    <property type="match status" value="1"/>
</dbReference>
<evidence type="ECO:0000259" key="2">
    <source>
        <dbReference type="Pfam" id="PF05699"/>
    </source>
</evidence>
<dbReference type="PANTHER" id="PTHR11439">
    <property type="entry name" value="GAG-POL-RELATED RETROTRANSPOSON"/>
    <property type="match status" value="1"/>
</dbReference>
<dbReference type="InterPro" id="IPR008906">
    <property type="entry name" value="HATC_C_dom"/>
</dbReference>
<dbReference type="CDD" id="cd09272">
    <property type="entry name" value="RNase_HI_RT_Ty1"/>
    <property type="match status" value="1"/>
</dbReference>
<proteinExistence type="predicted"/>
<dbReference type="InterPro" id="IPR012337">
    <property type="entry name" value="RNaseH-like_sf"/>
</dbReference>
<feature type="region of interest" description="Disordered" evidence="1">
    <location>
        <begin position="689"/>
        <end position="733"/>
    </location>
</feature>
<name>A0A6L2NVB2_TANCI</name>
<feature type="compositionally biased region" description="Basic and acidic residues" evidence="1">
    <location>
        <begin position="689"/>
        <end position="713"/>
    </location>
</feature>
<accession>A0A6L2NVB2</accession>
<dbReference type="SUPFAM" id="SSF53098">
    <property type="entry name" value="Ribonuclease H-like"/>
    <property type="match status" value="1"/>
</dbReference>
<feature type="non-terminal residue" evidence="3">
    <location>
        <position position="1"/>
    </location>
</feature>
<dbReference type="EMBL" id="BKCJ010010116">
    <property type="protein sequence ID" value="GEU90130.1"/>
    <property type="molecule type" value="Genomic_DNA"/>
</dbReference>
<feature type="domain" description="HAT C-terminal dimerisation" evidence="2">
    <location>
        <begin position="122"/>
        <end position="192"/>
    </location>
</feature>
<protein>
    <submittedName>
        <fullName evidence="3">Ribonuclease H-like domain-containing protein</fullName>
    </submittedName>
</protein>